<dbReference type="Proteomes" id="UP000297966">
    <property type="component" value="Unassembled WGS sequence"/>
</dbReference>
<gene>
    <name evidence="1" type="ORF">E4K65_37185</name>
</gene>
<organism evidence="1 2">
    <name type="scientific">Bradyrhizobium niftali</name>
    <dbReference type="NCBI Taxonomy" id="2560055"/>
    <lineage>
        <taxon>Bacteria</taxon>
        <taxon>Pseudomonadati</taxon>
        <taxon>Pseudomonadota</taxon>
        <taxon>Alphaproteobacteria</taxon>
        <taxon>Hyphomicrobiales</taxon>
        <taxon>Nitrobacteraceae</taxon>
        <taxon>Bradyrhizobium</taxon>
    </lineage>
</organism>
<comment type="caution">
    <text evidence="1">The sequence shown here is derived from an EMBL/GenBank/DDBJ whole genome shotgun (WGS) entry which is preliminary data.</text>
</comment>
<name>A0A4Y9LD72_9BRAD</name>
<dbReference type="AlphaFoldDB" id="A0A4Y9LD72"/>
<evidence type="ECO:0000313" key="1">
    <source>
        <dbReference type="EMBL" id="TFV41295.1"/>
    </source>
</evidence>
<proteinExistence type="predicted"/>
<accession>A0A4Y9LD72</accession>
<protein>
    <submittedName>
        <fullName evidence="1">Uncharacterized protein</fullName>
    </submittedName>
</protein>
<dbReference type="RefSeq" id="WP_135178325.1">
    <property type="nucleotide sequence ID" value="NZ_SPQT01000030.1"/>
</dbReference>
<evidence type="ECO:0000313" key="2">
    <source>
        <dbReference type="Proteomes" id="UP000297966"/>
    </source>
</evidence>
<keyword evidence="2" id="KW-1185">Reference proteome</keyword>
<sequence>MAARLRTAVSSATGQNAKNSTRANLVRFTALTAGQRDKAQQLAEIEEYDLDILDINLQGLNVEPVAEARNRG</sequence>
<reference evidence="1 2" key="1">
    <citation type="submission" date="2019-03" db="EMBL/GenBank/DDBJ databases">
        <title>Bradyrhizobium diversity isolated from nodules of Chamaecrista fasciculata.</title>
        <authorList>
            <person name="Klepa M.S."/>
            <person name="Urquiaga M.O."/>
            <person name="Hungria M."/>
            <person name="Delamuta J.R."/>
        </authorList>
    </citation>
    <scope>NUCLEOTIDE SEQUENCE [LARGE SCALE GENOMIC DNA]</scope>
    <source>
        <strain evidence="1 2">CNPSo 3448</strain>
    </source>
</reference>
<dbReference type="EMBL" id="SPQT01000030">
    <property type="protein sequence ID" value="TFV41295.1"/>
    <property type="molecule type" value="Genomic_DNA"/>
</dbReference>